<keyword evidence="1" id="KW-0472">Membrane</keyword>
<sequence length="116" mass="13699">MWYTLHWSIFRVETLDIVGYHRLRRCCLDEDIVQEGPGPQRNATSCLLGHSLSQFEFRKWECYMTMYSSLFFLWILLFLEVVGTYIPGFAILFFAPSFGVAAIFRFILFSKPFSFI</sequence>
<dbReference type="Gramene" id="KCW58797">
    <property type="protein sequence ID" value="KCW58797"/>
    <property type="gene ID" value="EUGRSUZ_H01430"/>
</dbReference>
<reference evidence="2" key="1">
    <citation type="submission" date="2013-07" db="EMBL/GenBank/DDBJ databases">
        <title>The genome of Eucalyptus grandis.</title>
        <authorList>
            <person name="Schmutz J."/>
            <person name="Hayes R."/>
            <person name="Myburg A."/>
            <person name="Tuskan G."/>
            <person name="Grattapaglia D."/>
            <person name="Rokhsar D.S."/>
        </authorList>
    </citation>
    <scope>NUCLEOTIDE SEQUENCE</scope>
    <source>
        <tissue evidence="2">Leaf extractions</tissue>
    </source>
</reference>
<proteinExistence type="predicted"/>
<evidence type="ECO:0000256" key="1">
    <source>
        <dbReference type="SAM" id="Phobius"/>
    </source>
</evidence>
<protein>
    <submittedName>
        <fullName evidence="2">Uncharacterized protein</fullName>
    </submittedName>
</protein>
<organism evidence="2">
    <name type="scientific">Eucalyptus grandis</name>
    <name type="common">Flooded gum</name>
    <dbReference type="NCBI Taxonomy" id="71139"/>
    <lineage>
        <taxon>Eukaryota</taxon>
        <taxon>Viridiplantae</taxon>
        <taxon>Streptophyta</taxon>
        <taxon>Embryophyta</taxon>
        <taxon>Tracheophyta</taxon>
        <taxon>Spermatophyta</taxon>
        <taxon>Magnoliopsida</taxon>
        <taxon>eudicotyledons</taxon>
        <taxon>Gunneridae</taxon>
        <taxon>Pentapetalae</taxon>
        <taxon>rosids</taxon>
        <taxon>malvids</taxon>
        <taxon>Myrtales</taxon>
        <taxon>Myrtaceae</taxon>
        <taxon>Myrtoideae</taxon>
        <taxon>Eucalypteae</taxon>
        <taxon>Eucalyptus</taxon>
    </lineage>
</organism>
<feature type="transmembrane region" description="Helical" evidence="1">
    <location>
        <begin position="85"/>
        <end position="108"/>
    </location>
</feature>
<keyword evidence="1" id="KW-0812">Transmembrane</keyword>
<name>A0A059AXT9_EUCGR</name>
<dbReference type="InParanoid" id="A0A059AXT9"/>
<evidence type="ECO:0000313" key="2">
    <source>
        <dbReference type="EMBL" id="KCW58797.1"/>
    </source>
</evidence>
<accession>A0A059AXT9</accession>
<dbReference type="AlphaFoldDB" id="A0A059AXT9"/>
<feature type="transmembrane region" description="Helical" evidence="1">
    <location>
        <begin position="60"/>
        <end position="79"/>
    </location>
</feature>
<dbReference type="EMBL" id="KK198760">
    <property type="protein sequence ID" value="KCW58797.1"/>
    <property type="molecule type" value="Genomic_DNA"/>
</dbReference>
<gene>
    <name evidence="2" type="ORF">EUGRSUZ_H01430</name>
</gene>
<keyword evidence="1" id="KW-1133">Transmembrane helix</keyword>